<sequence length="423" mass="48157">MIMERLALLAPVPVALLVGLAFFLQAFSRPLLGGHKSQHRTESKESEPGSVQGDHENAVSKESDFPQDWWTSSNVFELERRAIFSKKWMYLTHRSRFSKAGDYHSFEVAGIPIFLVLGKDGIVRAFHNVCRHRAYTITRKECGSSMVLGCRYHGWSYNTHGQLIKAPHFDNVQGFDKSQNGLFSIHATTTHTGFVFVNLDACPAVIPVETIPLDSFASRHGIGQQSTWLGGQAIEGQFNWKLGLRFQRFIDIHEHKLPQTKYKVLSSRLFNHPPMCAEDIRVFPFATFHTIGDAALWYSLSFVPMSETRTSVRFDLYSHGERCGLRSSAMQDDLSSRLNTSIQALEIEFQSYSGNPMYVPNPRDAQRAILDILKSHSKLEKQTGAEVFPATRKPRRNARFERAEQLCKDLDCQDTWNRKSLAW</sequence>
<dbReference type="PANTHER" id="PTHR43756">
    <property type="entry name" value="CHOLINE MONOOXYGENASE, CHLOROPLASTIC"/>
    <property type="match status" value="1"/>
</dbReference>
<dbReference type="PANTHER" id="PTHR43756:SF6">
    <property type="entry name" value="CLUSTER-BINDING PROTEIN, PUTATIVE (AFU_ORTHOLOGUE AFUA_6G03920)-RELATED"/>
    <property type="match status" value="1"/>
</dbReference>
<dbReference type="PRINTS" id="PR00090">
    <property type="entry name" value="RNGDIOXGNASE"/>
</dbReference>
<organism evidence="8 9">
    <name type="scientific">Aspergillus sclerotiicarbonarius (strain CBS 121057 / IBT 28362)</name>
    <dbReference type="NCBI Taxonomy" id="1448318"/>
    <lineage>
        <taxon>Eukaryota</taxon>
        <taxon>Fungi</taxon>
        <taxon>Dikarya</taxon>
        <taxon>Ascomycota</taxon>
        <taxon>Pezizomycotina</taxon>
        <taxon>Eurotiomycetes</taxon>
        <taxon>Eurotiomycetidae</taxon>
        <taxon>Eurotiales</taxon>
        <taxon>Aspergillaceae</taxon>
        <taxon>Aspergillus</taxon>
        <taxon>Aspergillus subgen. Circumdati</taxon>
    </lineage>
</organism>
<evidence type="ECO:0000256" key="1">
    <source>
        <dbReference type="ARBA" id="ARBA00022714"/>
    </source>
</evidence>
<evidence type="ECO:0000256" key="3">
    <source>
        <dbReference type="ARBA" id="ARBA00023002"/>
    </source>
</evidence>
<dbReference type="VEuPathDB" id="FungiDB:BO78DRAFT_450551"/>
<dbReference type="SUPFAM" id="SSF50022">
    <property type="entry name" value="ISP domain"/>
    <property type="match status" value="1"/>
</dbReference>
<dbReference type="Pfam" id="PF00355">
    <property type="entry name" value="Rieske"/>
    <property type="match status" value="1"/>
</dbReference>
<evidence type="ECO:0000256" key="6">
    <source>
        <dbReference type="SAM" id="MobiDB-lite"/>
    </source>
</evidence>
<dbReference type="PROSITE" id="PS51296">
    <property type="entry name" value="RIESKE"/>
    <property type="match status" value="1"/>
</dbReference>
<accession>A0A319FML4</accession>
<reference evidence="8 9" key="1">
    <citation type="submission" date="2018-02" db="EMBL/GenBank/DDBJ databases">
        <title>The genomes of Aspergillus section Nigri reveals drivers in fungal speciation.</title>
        <authorList>
            <consortium name="DOE Joint Genome Institute"/>
            <person name="Vesth T.C."/>
            <person name="Nybo J."/>
            <person name="Theobald S."/>
            <person name="Brandl J."/>
            <person name="Frisvad J.C."/>
            <person name="Nielsen K.F."/>
            <person name="Lyhne E.K."/>
            <person name="Kogle M.E."/>
            <person name="Kuo A."/>
            <person name="Riley R."/>
            <person name="Clum A."/>
            <person name="Nolan M."/>
            <person name="Lipzen A."/>
            <person name="Salamov A."/>
            <person name="Henrissat B."/>
            <person name="Wiebenga A."/>
            <person name="De vries R.P."/>
            <person name="Grigoriev I.V."/>
            <person name="Mortensen U.H."/>
            <person name="Andersen M.R."/>
            <person name="Baker S.E."/>
        </authorList>
    </citation>
    <scope>NUCLEOTIDE SEQUENCE [LARGE SCALE GENOMIC DNA]</scope>
    <source>
        <strain evidence="8 9">CBS 121057</strain>
    </source>
</reference>
<proteinExistence type="predicted"/>
<dbReference type="OrthoDB" id="426882at2759"/>
<dbReference type="InterPro" id="IPR017941">
    <property type="entry name" value="Rieske_2Fe-2S"/>
</dbReference>
<dbReference type="GO" id="GO:0051537">
    <property type="term" value="F:2 iron, 2 sulfur cluster binding"/>
    <property type="evidence" value="ECO:0007669"/>
    <property type="project" value="UniProtKB-KW"/>
</dbReference>
<dbReference type="InterPro" id="IPR001663">
    <property type="entry name" value="Rng_hydr_dOase-A"/>
</dbReference>
<keyword evidence="1" id="KW-0001">2Fe-2S</keyword>
<name>A0A319FML4_ASPSB</name>
<dbReference type="STRING" id="1448318.A0A319FML4"/>
<protein>
    <submittedName>
        <fullName evidence="8">Iron-sulfur cluster-binding protein</fullName>
    </submittedName>
</protein>
<dbReference type="Gene3D" id="2.102.10.10">
    <property type="entry name" value="Rieske [2Fe-2S] iron-sulphur domain"/>
    <property type="match status" value="1"/>
</dbReference>
<evidence type="ECO:0000256" key="5">
    <source>
        <dbReference type="ARBA" id="ARBA00023014"/>
    </source>
</evidence>
<evidence type="ECO:0000256" key="2">
    <source>
        <dbReference type="ARBA" id="ARBA00022723"/>
    </source>
</evidence>
<dbReference type="GO" id="GO:0016491">
    <property type="term" value="F:oxidoreductase activity"/>
    <property type="evidence" value="ECO:0007669"/>
    <property type="project" value="UniProtKB-KW"/>
</dbReference>
<keyword evidence="2" id="KW-0479">Metal-binding</keyword>
<dbReference type="InterPro" id="IPR036922">
    <property type="entry name" value="Rieske_2Fe-2S_sf"/>
</dbReference>
<feature type="compositionally biased region" description="Basic and acidic residues" evidence="6">
    <location>
        <begin position="39"/>
        <end position="63"/>
    </location>
</feature>
<keyword evidence="4" id="KW-0408">Iron</keyword>
<evidence type="ECO:0000259" key="7">
    <source>
        <dbReference type="PROSITE" id="PS51296"/>
    </source>
</evidence>
<keyword evidence="9" id="KW-1185">Reference proteome</keyword>
<keyword evidence="3" id="KW-0560">Oxidoreductase</keyword>
<dbReference type="AlphaFoldDB" id="A0A319FML4"/>
<dbReference type="CDD" id="cd03469">
    <property type="entry name" value="Rieske_RO_Alpha_N"/>
    <property type="match status" value="1"/>
</dbReference>
<keyword evidence="5" id="KW-0411">Iron-sulfur</keyword>
<dbReference type="Proteomes" id="UP000248423">
    <property type="component" value="Unassembled WGS sequence"/>
</dbReference>
<feature type="region of interest" description="Disordered" evidence="6">
    <location>
        <begin position="35"/>
        <end position="63"/>
    </location>
</feature>
<evidence type="ECO:0000313" key="8">
    <source>
        <dbReference type="EMBL" id="PYI10743.1"/>
    </source>
</evidence>
<dbReference type="GO" id="GO:0046872">
    <property type="term" value="F:metal ion binding"/>
    <property type="evidence" value="ECO:0007669"/>
    <property type="project" value="UniProtKB-KW"/>
</dbReference>
<evidence type="ECO:0000313" key="9">
    <source>
        <dbReference type="Proteomes" id="UP000248423"/>
    </source>
</evidence>
<evidence type="ECO:0000256" key="4">
    <source>
        <dbReference type="ARBA" id="ARBA00023004"/>
    </source>
</evidence>
<feature type="domain" description="Rieske" evidence="7">
    <location>
        <begin position="89"/>
        <end position="175"/>
    </location>
</feature>
<gene>
    <name evidence="8" type="ORF">BO78DRAFT_450551</name>
</gene>
<dbReference type="EMBL" id="KZ826320">
    <property type="protein sequence ID" value="PYI10743.1"/>
    <property type="molecule type" value="Genomic_DNA"/>
</dbReference>